<comment type="caution">
    <text evidence="2">The sequence shown here is derived from an EMBL/GenBank/DDBJ whole genome shotgun (WGS) entry which is preliminary data.</text>
</comment>
<name>A0AAE4YC79_9RHOB</name>
<evidence type="ECO:0000313" key="3">
    <source>
        <dbReference type="Proteomes" id="UP001193501"/>
    </source>
</evidence>
<dbReference type="Proteomes" id="UP001193501">
    <property type="component" value="Unassembled WGS sequence"/>
</dbReference>
<dbReference type="EMBL" id="JAABNR010000046">
    <property type="protein sequence ID" value="NBZ90042.1"/>
    <property type="molecule type" value="Genomic_DNA"/>
</dbReference>
<dbReference type="PANTHER" id="PTHR43179:SF7">
    <property type="entry name" value="RHAMNOSYLTRANSFERASE WBBL"/>
    <property type="match status" value="1"/>
</dbReference>
<keyword evidence="1" id="KW-0812">Transmembrane</keyword>
<protein>
    <submittedName>
        <fullName evidence="2">Glycosyltransferase</fullName>
    </submittedName>
</protein>
<keyword evidence="3" id="KW-1185">Reference proteome</keyword>
<evidence type="ECO:0000313" key="2">
    <source>
        <dbReference type="EMBL" id="NBZ90042.1"/>
    </source>
</evidence>
<feature type="transmembrane region" description="Helical" evidence="1">
    <location>
        <begin position="289"/>
        <end position="311"/>
    </location>
</feature>
<dbReference type="InterPro" id="IPR029044">
    <property type="entry name" value="Nucleotide-diphossugar_trans"/>
</dbReference>
<sequence length="341" mass="36528">MSKDAHPGPAPVPPPLPADVVAIVVNYGTAELALLAVESLLDHPDRLAGVHLVDNASPGEDGQRLAEAIAARGWGSRVTFRAETVNHGFGRGNNLVIDRLLAGEGAGRKVFLLNPDARVEGAAVARMADFLDSHPEAGAVGARIRKPGADGIARPVTAAFRFPSLVSVFSDAVSFGPLARLCARWQVPLPAEMATGRVDWVAGAAVMFRLEALAEVGGFDPDFFLYYEEVELMHRLGRAGWQTWYLAEAEVLHAEGAATGVKSGEAPRRRPAYWYRSWALYMVKTRGRAGALLATGLWLLGAGVNVGLSALRGRKAHLAPRFFADVRTHVLVPLLRGRNLG</sequence>
<dbReference type="PANTHER" id="PTHR43179">
    <property type="entry name" value="RHAMNOSYLTRANSFERASE WBBL"/>
    <property type="match status" value="1"/>
</dbReference>
<dbReference type="Gene3D" id="3.90.550.10">
    <property type="entry name" value="Spore Coat Polysaccharide Biosynthesis Protein SpsA, Chain A"/>
    <property type="match status" value="1"/>
</dbReference>
<reference evidence="2" key="1">
    <citation type="submission" date="2020-01" db="EMBL/GenBank/DDBJ databases">
        <authorList>
            <person name="Chen W.-M."/>
        </authorList>
    </citation>
    <scope>NUCLEOTIDE SEQUENCE</scope>
    <source>
        <strain evidence="2">CYK-10</strain>
    </source>
</reference>
<accession>A0AAE4YC79</accession>
<dbReference type="AlphaFoldDB" id="A0AAE4YC79"/>
<organism evidence="2 3">
    <name type="scientific">Stagnihabitans tardus</name>
    <dbReference type="NCBI Taxonomy" id="2699202"/>
    <lineage>
        <taxon>Bacteria</taxon>
        <taxon>Pseudomonadati</taxon>
        <taxon>Pseudomonadota</taxon>
        <taxon>Alphaproteobacteria</taxon>
        <taxon>Rhodobacterales</taxon>
        <taxon>Paracoccaceae</taxon>
        <taxon>Stagnihabitans</taxon>
    </lineage>
</organism>
<evidence type="ECO:0000256" key="1">
    <source>
        <dbReference type="SAM" id="Phobius"/>
    </source>
</evidence>
<dbReference type="SUPFAM" id="SSF53448">
    <property type="entry name" value="Nucleotide-diphospho-sugar transferases"/>
    <property type="match status" value="1"/>
</dbReference>
<keyword evidence="1" id="KW-0472">Membrane</keyword>
<dbReference type="RefSeq" id="WP_168776819.1">
    <property type="nucleotide sequence ID" value="NZ_JAABNR010000046.1"/>
</dbReference>
<gene>
    <name evidence="2" type="ORF">GV832_20880</name>
</gene>
<keyword evidence="1" id="KW-1133">Transmembrane helix</keyword>
<proteinExistence type="predicted"/>
<dbReference type="Pfam" id="PF13641">
    <property type="entry name" value="Glyco_tranf_2_3"/>
    <property type="match status" value="1"/>
</dbReference>